<dbReference type="Gene3D" id="3.10.129.10">
    <property type="entry name" value="Hotdog Thioesterase"/>
    <property type="match status" value="3"/>
</dbReference>
<reference evidence="11" key="1">
    <citation type="journal article" date="2004" name="Nature">
        <title>Genome duplication in the teleost fish Tetraodon nigroviridis reveals the early vertebrate proto-karyotype.</title>
        <authorList>
            <person name="Jaillon O."/>
            <person name="Aury J.-M."/>
            <person name="Brunet F."/>
            <person name="Petit J.-L."/>
            <person name="Stange-Thomann N."/>
            <person name="Mauceli E."/>
            <person name="Bouneau L."/>
            <person name="Fischer C."/>
            <person name="Ozouf-Costaz C."/>
            <person name="Bernot A."/>
            <person name="Nicaud S."/>
            <person name="Jaffe D."/>
            <person name="Fisher S."/>
            <person name="Lutfalla G."/>
            <person name="Dossat C."/>
            <person name="Segurens B."/>
            <person name="Dasilva C."/>
            <person name="Salanoubat M."/>
            <person name="Levy M."/>
            <person name="Boudet N."/>
            <person name="Castellano S."/>
            <person name="Anthouard V."/>
            <person name="Jubin C."/>
            <person name="Castelli V."/>
            <person name="Katinka M."/>
            <person name="Vacherie B."/>
            <person name="Biemont C."/>
            <person name="Skalli Z."/>
            <person name="Cattolico L."/>
            <person name="Poulain J."/>
            <person name="De Berardinis V."/>
            <person name="Cruaud C."/>
            <person name="Duprat S."/>
            <person name="Brottier P."/>
            <person name="Coutanceau J.-P."/>
            <person name="Gouzy J."/>
            <person name="Parra G."/>
            <person name="Lardier G."/>
            <person name="Chapple C."/>
            <person name="McKernan K.J."/>
            <person name="McEwan P."/>
            <person name="Bosak S."/>
            <person name="Kellis M."/>
            <person name="Volff J.-N."/>
            <person name="Guigo R."/>
            <person name="Zody M.C."/>
            <person name="Mesirov J."/>
            <person name="Lindblad-Toh K."/>
            <person name="Birren B."/>
            <person name="Nusbaum C."/>
            <person name="Kahn D."/>
            <person name="Robinson-Rechavi M."/>
            <person name="Laudet V."/>
            <person name="Schachter V."/>
            <person name="Quetier F."/>
            <person name="Saurin W."/>
            <person name="Scarpelli C."/>
            <person name="Wincker P."/>
            <person name="Lander E.S."/>
            <person name="Weissenbach J."/>
            <person name="Roest Crollius H."/>
        </authorList>
    </citation>
    <scope>NUCLEOTIDE SEQUENCE [LARGE SCALE GENOMIC DNA]</scope>
</reference>
<dbReference type="InterPro" id="IPR033120">
    <property type="entry name" value="HOTDOG_ACOT"/>
</dbReference>
<dbReference type="GO" id="GO:0008289">
    <property type="term" value="F:lipid binding"/>
    <property type="evidence" value="ECO:0007669"/>
    <property type="project" value="InterPro"/>
</dbReference>
<organism evidence="11">
    <name type="scientific">Tetraodon nigroviridis</name>
    <name type="common">Spotted green pufferfish</name>
    <name type="synonym">Chelonodon nigroviridis</name>
    <dbReference type="NCBI Taxonomy" id="99883"/>
    <lineage>
        <taxon>Eukaryota</taxon>
        <taxon>Metazoa</taxon>
        <taxon>Chordata</taxon>
        <taxon>Craniata</taxon>
        <taxon>Vertebrata</taxon>
        <taxon>Euteleostomi</taxon>
        <taxon>Actinopterygii</taxon>
        <taxon>Neopterygii</taxon>
        <taxon>Teleostei</taxon>
        <taxon>Neoteleostei</taxon>
        <taxon>Acanthomorphata</taxon>
        <taxon>Eupercaria</taxon>
        <taxon>Tetraodontiformes</taxon>
        <taxon>Tetradontoidea</taxon>
        <taxon>Tetraodontidae</taxon>
        <taxon>Tetraodon</taxon>
    </lineage>
</organism>
<evidence type="ECO:0000256" key="7">
    <source>
        <dbReference type="ARBA" id="ARBA00023098"/>
    </source>
</evidence>
<proteinExistence type="predicted"/>
<accession>Q4SD34</accession>
<dbReference type="GO" id="GO:0006637">
    <property type="term" value="P:acyl-CoA metabolic process"/>
    <property type="evidence" value="ECO:0007669"/>
    <property type="project" value="TreeGrafter"/>
</dbReference>
<dbReference type="PANTHER" id="PTHR11049">
    <property type="entry name" value="ACYL COENZYME A THIOESTER HYDROLASE"/>
    <property type="match status" value="1"/>
</dbReference>
<comment type="pathway">
    <text evidence="2">Lipid metabolism; fatty acid metabolism.</text>
</comment>
<sequence>MTPEDNPDTVQNPVPILRREEGDRNPTEVKMSQIVLPCHANHRGELSVGQLLKWMDSTACLSAERHAGCSCITASVDDIHFEHTIGVGKVVNIIAKVNRAFTSSMEVQLKQVIPHTQLEQMEYSLAAERRRMRLLHAEIITDLLSSSTAQPGECQEYQDAVPAEQTRVESVELVLPPHTNHQVSTFGGQIMAWMENVATISARCVSPSSRSWRFRSRWESSSSMSSQLHMPQTPSPQRRLNSRWPNDAAKPPLSEVRLSSYPLFKGELNQLNLLFLKGQGHPTRPQRKQRTGVKRKNRHIRDSYRICGMLLLFLSRLWLHILPCRCEADVSLSCSLPRVHVRACHGVLTPKLKHCSLSLCFGCSRLCNAHPTLRSIDMFHFRGPSHIGDRLVLKSIVNNSFKHSMEVGVCAEAYQGREPLRHINSAFMTFEVLDSNWKPRTLPRIRPEPVDGKRRYQEAIARKKIRLDRKYIISCKQTEVPVSVPWDPSNQMYLSYNNVSALKLMDARTNWVLTSEKNNVRLYTLEENHMLRFKVETHVSIAAEQTFQLLSDLRRRKEWDHHYKECEAIMQVNEEDTLYRVTTPSVSKAGKDNDFILLASRRKPCDARDPYLIALRSVTLPTHPPSDGYTRGEVLCAGFTIREESSSLTKITYYNQATPGVLPYISTDIVGLSSTFYSAFSACSLFLEANKDVLTASFL</sequence>
<dbReference type="Gene3D" id="3.30.530.20">
    <property type="match status" value="1"/>
</dbReference>
<dbReference type="FunFam" id="3.30.530.20:FF:000012">
    <property type="entry name" value="Acyl-coenzyme A thioesterase 11"/>
    <property type="match status" value="1"/>
</dbReference>
<dbReference type="PROSITE" id="PS50848">
    <property type="entry name" value="START"/>
    <property type="match status" value="1"/>
</dbReference>
<feature type="compositionally biased region" description="Polar residues" evidence="8">
    <location>
        <begin position="227"/>
        <end position="239"/>
    </location>
</feature>
<dbReference type="Pfam" id="PF01852">
    <property type="entry name" value="START"/>
    <property type="match status" value="1"/>
</dbReference>
<evidence type="ECO:0000259" key="9">
    <source>
        <dbReference type="PROSITE" id="PS50848"/>
    </source>
</evidence>
<dbReference type="InterPro" id="IPR006683">
    <property type="entry name" value="Thioestr_dom"/>
</dbReference>
<feature type="compositionally biased region" description="Basic and acidic residues" evidence="8">
    <location>
        <begin position="17"/>
        <end position="26"/>
    </location>
</feature>
<evidence type="ECO:0000256" key="1">
    <source>
        <dbReference type="ARBA" id="ARBA00000295"/>
    </source>
</evidence>
<dbReference type="GO" id="GO:0052689">
    <property type="term" value="F:carboxylic ester hydrolase activity"/>
    <property type="evidence" value="ECO:0007669"/>
    <property type="project" value="UniProtKB-KW"/>
</dbReference>
<evidence type="ECO:0000256" key="4">
    <source>
        <dbReference type="ARBA" id="ARBA00022737"/>
    </source>
</evidence>
<keyword evidence="4" id="KW-0677">Repeat</keyword>
<evidence type="ECO:0000256" key="6">
    <source>
        <dbReference type="ARBA" id="ARBA00022832"/>
    </source>
</evidence>
<comment type="caution">
    <text evidence="11">The sequence shown here is derived from an EMBL/GenBank/DDBJ whole genome shotgun (WGS) entry which is preliminary data.</text>
</comment>
<evidence type="ECO:0000313" key="11">
    <source>
        <dbReference type="EMBL" id="CAG01448.1"/>
    </source>
</evidence>
<evidence type="ECO:0000256" key="3">
    <source>
        <dbReference type="ARBA" id="ARBA00022487"/>
    </source>
</evidence>
<protein>
    <submittedName>
        <fullName evidence="11">(spotted green pufferfish) hypothetical protein</fullName>
    </submittedName>
</protein>
<keyword evidence="6" id="KW-0276">Fatty acid metabolism</keyword>
<dbReference type="GO" id="GO:0052816">
    <property type="term" value="F:long-chain fatty acyl-CoA hydrolase activity"/>
    <property type="evidence" value="ECO:0007669"/>
    <property type="project" value="TreeGrafter"/>
</dbReference>
<keyword evidence="5" id="KW-0378">Hydrolase</keyword>
<feature type="region of interest" description="Disordered" evidence="8">
    <location>
        <begin position="223"/>
        <end position="248"/>
    </location>
</feature>
<dbReference type="SMART" id="SM00234">
    <property type="entry name" value="START"/>
    <property type="match status" value="1"/>
</dbReference>
<evidence type="ECO:0000256" key="8">
    <source>
        <dbReference type="SAM" id="MobiDB-lite"/>
    </source>
</evidence>
<feature type="domain" description="START" evidence="9">
    <location>
        <begin position="511"/>
        <end position="670"/>
    </location>
</feature>
<feature type="domain" description="HotDog ACOT-type" evidence="10">
    <location>
        <begin position="25"/>
        <end position="147"/>
    </location>
</feature>
<dbReference type="GO" id="GO:0005829">
    <property type="term" value="C:cytosol"/>
    <property type="evidence" value="ECO:0007669"/>
    <property type="project" value="TreeGrafter"/>
</dbReference>
<dbReference type="InterPro" id="IPR029069">
    <property type="entry name" value="HotDog_dom_sf"/>
</dbReference>
<dbReference type="GO" id="GO:0006631">
    <property type="term" value="P:fatty acid metabolic process"/>
    <property type="evidence" value="ECO:0007669"/>
    <property type="project" value="UniProtKB-UniPathway"/>
</dbReference>
<dbReference type="EMBL" id="CAAE01014643">
    <property type="protein sequence ID" value="CAG01448.1"/>
    <property type="molecule type" value="Genomic_DNA"/>
</dbReference>
<dbReference type="PANTHER" id="PTHR11049:SF1">
    <property type="entry name" value="ACYL-COENZYME A THIOESTERASE 11"/>
    <property type="match status" value="1"/>
</dbReference>
<dbReference type="CDD" id="cd03442">
    <property type="entry name" value="BFIT_BACH"/>
    <property type="match status" value="2"/>
</dbReference>
<dbReference type="PROSITE" id="PS51770">
    <property type="entry name" value="HOTDOG_ACOT"/>
    <property type="match status" value="2"/>
</dbReference>
<comment type="catalytic activity">
    <reaction evidence="1">
        <text>butanoyl-CoA + H2O = butanoate + CoA + H(+)</text>
        <dbReference type="Rhea" id="RHEA:40111"/>
        <dbReference type="ChEBI" id="CHEBI:15377"/>
        <dbReference type="ChEBI" id="CHEBI:15378"/>
        <dbReference type="ChEBI" id="CHEBI:17968"/>
        <dbReference type="ChEBI" id="CHEBI:57287"/>
        <dbReference type="ChEBI" id="CHEBI:57371"/>
    </reaction>
    <physiologicalReaction direction="left-to-right" evidence="1">
        <dbReference type="Rhea" id="RHEA:40112"/>
    </physiologicalReaction>
</comment>
<dbReference type="CDD" id="cd08913">
    <property type="entry name" value="START_STARD14-like"/>
    <property type="match status" value="1"/>
</dbReference>
<reference evidence="11" key="2">
    <citation type="submission" date="2004-02" db="EMBL/GenBank/DDBJ databases">
        <authorList>
            <consortium name="Genoscope"/>
            <consortium name="Whitehead Institute Centre for Genome Research"/>
        </authorList>
    </citation>
    <scope>NUCLEOTIDE SEQUENCE</scope>
</reference>
<dbReference type="AlphaFoldDB" id="Q4SD34"/>
<dbReference type="OrthoDB" id="3184331at2759"/>
<dbReference type="SUPFAM" id="SSF55961">
    <property type="entry name" value="Bet v1-like"/>
    <property type="match status" value="1"/>
</dbReference>
<dbReference type="KEGG" id="tng:GSTEN00020214G001"/>
<dbReference type="Pfam" id="PF03061">
    <property type="entry name" value="4HBT"/>
    <property type="match status" value="1"/>
</dbReference>
<name>Q4SD34_TETNG</name>
<dbReference type="InterPro" id="IPR023393">
    <property type="entry name" value="START-like_dom_sf"/>
</dbReference>
<keyword evidence="3" id="KW-0719">Serine esterase</keyword>
<dbReference type="InterPro" id="IPR002913">
    <property type="entry name" value="START_lipid-bd_dom"/>
</dbReference>
<dbReference type="UniPathway" id="UPA00199"/>
<evidence type="ECO:0000256" key="2">
    <source>
        <dbReference type="ARBA" id="ARBA00004872"/>
    </source>
</evidence>
<evidence type="ECO:0000259" key="10">
    <source>
        <dbReference type="PROSITE" id="PS51770"/>
    </source>
</evidence>
<feature type="region of interest" description="Disordered" evidence="8">
    <location>
        <begin position="1"/>
        <end position="26"/>
    </location>
</feature>
<keyword evidence="7" id="KW-0443">Lipid metabolism</keyword>
<dbReference type="InterPro" id="IPR040170">
    <property type="entry name" value="Cytosol_ACT"/>
</dbReference>
<gene>
    <name evidence="11" type="ORF">GSTENG00020214001</name>
</gene>
<evidence type="ECO:0000256" key="5">
    <source>
        <dbReference type="ARBA" id="ARBA00022801"/>
    </source>
</evidence>
<feature type="domain" description="HotDog ACOT-type" evidence="10">
    <location>
        <begin position="311"/>
        <end position="436"/>
    </location>
</feature>
<dbReference type="SUPFAM" id="SSF54637">
    <property type="entry name" value="Thioesterase/thiol ester dehydrase-isomerase"/>
    <property type="match status" value="3"/>
</dbReference>